<dbReference type="Proteomes" id="UP001242811">
    <property type="component" value="Unassembled WGS sequence"/>
</dbReference>
<proteinExistence type="predicted"/>
<organism evidence="2 3">
    <name type="scientific">Paenibacillus brasilensis</name>
    <dbReference type="NCBI Taxonomy" id="128574"/>
    <lineage>
        <taxon>Bacteria</taxon>
        <taxon>Bacillati</taxon>
        <taxon>Bacillota</taxon>
        <taxon>Bacilli</taxon>
        <taxon>Bacillales</taxon>
        <taxon>Paenibacillaceae</taxon>
        <taxon>Paenibacillus</taxon>
    </lineage>
</organism>
<dbReference type="RefSeq" id="WP_244315897.1">
    <property type="nucleotide sequence ID" value="NZ_CP045298.1"/>
</dbReference>
<comment type="caution">
    <text evidence="2">The sequence shown here is derived from an EMBL/GenBank/DDBJ whole genome shotgun (WGS) entry which is preliminary data.</text>
</comment>
<dbReference type="EMBL" id="JAUSWA010000038">
    <property type="protein sequence ID" value="MDQ0496573.1"/>
    <property type="molecule type" value="Genomic_DNA"/>
</dbReference>
<evidence type="ECO:0000313" key="2">
    <source>
        <dbReference type="EMBL" id="MDQ0496573.1"/>
    </source>
</evidence>
<evidence type="ECO:0000256" key="1">
    <source>
        <dbReference type="SAM" id="Phobius"/>
    </source>
</evidence>
<dbReference type="Pfam" id="PF04657">
    <property type="entry name" value="DMT_YdcZ"/>
    <property type="match status" value="1"/>
</dbReference>
<keyword evidence="1" id="KW-0812">Transmembrane</keyword>
<keyword evidence="1" id="KW-0472">Membrane</keyword>
<reference evidence="2 3" key="1">
    <citation type="submission" date="2023-07" db="EMBL/GenBank/DDBJ databases">
        <title>Genomic Encyclopedia of Type Strains, Phase IV (KMG-IV): sequencing the most valuable type-strain genomes for metagenomic binning, comparative biology and taxonomic classification.</title>
        <authorList>
            <person name="Goeker M."/>
        </authorList>
    </citation>
    <scope>NUCLEOTIDE SEQUENCE [LARGE SCALE GENOMIC DNA]</scope>
    <source>
        <strain evidence="2 3">DSM 14914</strain>
    </source>
</reference>
<keyword evidence="1" id="KW-1133">Transmembrane helix</keyword>
<evidence type="ECO:0000313" key="3">
    <source>
        <dbReference type="Proteomes" id="UP001242811"/>
    </source>
</evidence>
<sequence length="76" mass="8198">MAIILVLLAILAGMALPTQFSVNAQLRTVVGSPIIASVISFIVGAVALTVMSLFWKGIYIKKEWMKLLGGCGQRDY</sequence>
<dbReference type="InterPro" id="IPR006750">
    <property type="entry name" value="YdcZ"/>
</dbReference>
<dbReference type="PANTHER" id="PTHR34821:SF2">
    <property type="entry name" value="INNER MEMBRANE PROTEIN YDCZ"/>
    <property type="match status" value="1"/>
</dbReference>
<gene>
    <name evidence="2" type="ORF">QOZ95_004763</name>
</gene>
<keyword evidence="3" id="KW-1185">Reference proteome</keyword>
<protein>
    <submittedName>
        <fullName evidence="2">Uncharacterized membrane protein YdcZ (DUF606 family)</fullName>
    </submittedName>
</protein>
<accession>A0ABU0L5I7</accession>
<dbReference type="PANTHER" id="PTHR34821">
    <property type="entry name" value="INNER MEMBRANE PROTEIN YDCZ"/>
    <property type="match status" value="1"/>
</dbReference>
<feature type="transmembrane region" description="Helical" evidence="1">
    <location>
        <begin position="34"/>
        <end position="55"/>
    </location>
</feature>
<name>A0ABU0L5I7_9BACL</name>